<keyword evidence="15" id="KW-1185">Reference proteome</keyword>
<dbReference type="InterPro" id="IPR029063">
    <property type="entry name" value="SAM-dependent_MTases_sf"/>
</dbReference>
<comment type="similarity">
    <text evidence="11">Belongs to the class I-like SAM-binding methyltransferase superfamily. RNA methyltransferase RlmE family.</text>
</comment>
<dbReference type="NCBIfam" id="NF008390">
    <property type="entry name" value="PRK11188.1"/>
    <property type="match status" value="1"/>
</dbReference>
<proteinExistence type="inferred from homology"/>
<dbReference type="InterPro" id="IPR015507">
    <property type="entry name" value="rRNA-MeTfrase_E"/>
</dbReference>
<feature type="domain" description="Ribosomal RNA methyltransferase FtsJ" evidence="13">
    <location>
        <begin position="29"/>
        <end position="205"/>
    </location>
</feature>
<evidence type="ECO:0000256" key="10">
    <source>
        <dbReference type="ARBA" id="ARBA00048970"/>
    </source>
</evidence>
<gene>
    <name evidence="11" type="primary">rlmE</name>
    <name evidence="11" type="synonym">ftsJ</name>
    <name evidence="11" type="synonym">rrmJ</name>
    <name evidence="14" type="ORF">BJI67_09860</name>
</gene>
<evidence type="ECO:0000256" key="4">
    <source>
        <dbReference type="ARBA" id="ARBA00022691"/>
    </source>
</evidence>
<comment type="function">
    <text evidence="5 11">Specifically methylates the uridine in position 2552 of 23S rRNA at the 2'-O position of the ribose in the fully assembled 50S ribosomal subunit.</text>
</comment>
<feature type="binding site" evidence="11">
    <location>
        <position position="61"/>
    </location>
    <ligand>
        <name>S-adenosyl-L-methionine</name>
        <dbReference type="ChEBI" id="CHEBI:59789"/>
    </ligand>
</feature>
<sequence length="207" mass="22710">MPSRSKSSRQWLKEHFDDPYVLRAQAEGYRSRAVYKLIELDERDPLFKPGQVVVDLGAAPGGWTQVARARTGADGRVVATDILPMDPVPGVEFIQGDFREDVVLKQMLELIGGQGADLVLSDMAPNMSGMGAVDQPRAMLLAELAHELASTILRPGGVLVLKMFQGEGSDAFLAELRRGFARVVVRKPKASRPRSREVYVVALGRKL</sequence>
<dbReference type="FunFam" id="3.40.50.150:FF:000005">
    <property type="entry name" value="Ribosomal RNA large subunit methyltransferase E"/>
    <property type="match status" value="1"/>
</dbReference>
<reference evidence="14 15" key="1">
    <citation type="submission" date="2016-09" db="EMBL/GenBank/DDBJ databases">
        <title>Acidihalobacter prosperus V6 (DSM14174).</title>
        <authorList>
            <person name="Khaleque H.N."/>
            <person name="Ramsay J.P."/>
            <person name="Murphy R.J.T."/>
            <person name="Kaksonen A.H."/>
            <person name="Boxall N.J."/>
            <person name="Watkin E.L.J."/>
        </authorList>
    </citation>
    <scope>NUCLEOTIDE SEQUENCE [LARGE SCALE GENOMIC DNA]</scope>
    <source>
        <strain evidence="14 15">V6</strain>
    </source>
</reference>
<evidence type="ECO:0000256" key="9">
    <source>
        <dbReference type="ARBA" id="ARBA00042745"/>
    </source>
</evidence>
<evidence type="ECO:0000256" key="6">
    <source>
        <dbReference type="ARBA" id="ARBA00038861"/>
    </source>
</evidence>
<evidence type="ECO:0000313" key="14">
    <source>
        <dbReference type="EMBL" id="AOV17327.1"/>
    </source>
</evidence>
<evidence type="ECO:0000256" key="12">
    <source>
        <dbReference type="PIRSR" id="PIRSR005461-1"/>
    </source>
</evidence>
<evidence type="ECO:0000256" key="7">
    <source>
        <dbReference type="ARBA" id="ARBA00041129"/>
    </source>
</evidence>
<dbReference type="PIRSF" id="PIRSF005461">
    <property type="entry name" value="23S_rRNA_mtase"/>
    <property type="match status" value="1"/>
</dbReference>
<comment type="catalytic activity">
    <reaction evidence="10 11">
        <text>uridine(2552) in 23S rRNA + S-adenosyl-L-methionine = 2'-O-methyluridine(2552) in 23S rRNA + S-adenosyl-L-homocysteine + H(+)</text>
        <dbReference type="Rhea" id="RHEA:42720"/>
        <dbReference type="Rhea" id="RHEA-COMP:10202"/>
        <dbReference type="Rhea" id="RHEA-COMP:10203"/>
        <dbReference type="ChEBI" id="CHEBI:15378"/>
        <dbReference type="ChEBI" id="CHEBI:57856"/>
        <dbReference type="ChEBI" id="CHEBI:59789"/>
        <dbReference type="ChEBI" id="CHEBI:65315"/>
        <dbReference type="ChEBI" id="CHEBI:74478"/>
        <dbReference type="EC" id="2.1.1.166"/>
    </reaction>
</comment>
<feature type="binding site" evidence="11">
    <location>
        <position position="97"/>
    </location>
    <ligand>
        <name>S-adenosyl-L-methionine</name>
        <dbReference type="ChEBI" id="CHEBI:59789"/>
    </ligand>
</feature>
<keyword evidence="2 11" id="KW-0489">Methyltransferase</keyword>
<evidence type="ECO:0000256" key="11">
    <source>
        <dbReference type="HAMAP-Rule" id="MF_01547"/>
    </source>
</evidence>
<evidence type="ECO:0000256" key="8">
    <source>
        <dbReference type="ARBA" id="ARBA00041995"/>
    </source>
</evidence>
<dbReference type="GO" id="GO:0008650">
    <property type="term" value="F:rRNA (uridine-2'-O-)-methyltransferase activity"/>
    <property type="evidence" value="ECO:0007669"/>
    <property type="project" value="UniProtKB-UniRule"/>
</dbReference>
<name>A0A1D8K8Q1_9GAMM</name>
<dbReference type="SUPFAM" id="SSF53335">
    <property type="entry name" value="S-adenosyl-L-methionine-dependent methyltransferases"/>
    <property type="match status" value="1"/>
</dbReference>
<dbReference type="InterPro" id="IPR050082">
    <property type="entry name" value="RNA_methyltr_RlmE"/>
</dbReference>
<dbReference type="GO" id="GO:0005737">
    <property type="term" value="C:cytoplasm"/>
    <property type="evidence" value="ECO:0007669"/>
    <property type="project" value="UniProtKB-SubCell"/>
</dbReference>
<accession>A0A1D8K8Q1</accession>
<evidence type="ECO:0000313" key="15">
    <source>
        <dbReference type="Proteomes" id="UP000095342"/>
    </source>
</evidence>
<dbReference type="HAMAP" id="MF_01547">
    <property type="entry name" value="RNA_methyltr_E"/>
    <property type="match status" value="1"/>
</dbReference>
<protein>
    <recommendedName>
        <fullName evidence="7 11">Ribosomal RNA large subunit methyltransferase E</fullName>
        <ecNumber evidence="6 11">2.1.1.166</ecNumber>
    </recommendedName>
    <alternativeName>
        <fullName evidence="9 11">23S rRNA Um2552 methyltransferase</fullName>
    </alternativeName>
    <alternativeName>
        <fullName evidence="8 11">rRNA (uridine-2'-O-)-methyltransferase</fullName>
    </alternativeName>
</protein>
<dbReference type="PANTHER" id="PTHR10920:SF18">
    <property type="entry name" value="RRNA METHYLTRANSFERASE 2, MITOCHONDRIAL"/>
    <property type="match status" value="1"/>
</dbReference>
<keyword evidence="1 11" id="KW-0698">rRNA processing</keyword>
<dbReference type="Proteomes" id="UP000095342">
    <property type="component" value="Chromosome"/>
</dbReference>
<dbReference type="Pfam" id="PF01728">
    <property type="entry name" value="FtsJ"/>
    <property type="match status" value="1"/>
</dbReference>
<keyword evidence="11" id="KW-0963">Cytoplasm</keyword>
<dbReference type="InterPro" id="IPR002877">
    <property type="entry name" value="RNA_MeTrfase_FtsJ_dom"/>
</dbReference>
<feature type="active site" description="Proton acceptor" evidence="11 12">
    <location>
        <position position="162"/>
    </location>
</feature>
<dbReference type="EC" id="2.1.1.166" evidence="6 11"/>
<dbReference type="KEGG" id="aaeo:BJI67_09860"/>
<evidence type="ECO:0000256" key="1">
    <source>
        <dbReference type="ARBA" id="ARBA00022552"/>
    </source>
</evidence>
<dbReference type="RefSeq" id="WP_070072880.1">
    <property type="nucleotide sequence ID" value="NZ_CP017448.1"/>
</dbReference>
<evidence type="ECO:0000256" key="5">
    <source>
        <dbReference type="ARBA" id="ARBA00037569"/>
    </source>
</evidence>
<dbReference type="EMBL" id="CP017448">
    <property type="protein sequence ID" value="AOV17327.1"/>
    <property type="molecule type" value="Genomic_DNA"/>
</dbReference>
<keyword evidence="4 11" id="KW-0949">S-adenosyl-L-methionine</keyword>
<feature type="binding site" evidence="11">
    <location>
        <position position="122"/>
    </location>
    <ligand>
        <name>S-adenosyl-L-methionine</name>
        <dbReference type="ChEBI" id="CHEBI:59789"/>
    </ligand>
</feature>
<feature type="binding site" evidence="11">
    <location>
        <position position="81"/>
    </location>
    <ligand>
        <name>S-adenosyl-L-methionine</name>
        <dbReference type="ChEBI" id="CHEBI:59789"/>
    </ligand>
</feature>
<feature type="binding site" evidence="11">
    <location>
        <position position="63"/>
    </location>
    <ligand>
        <name>S-adenosyl-L-methionine</name>
        <dbReference type="ChEBI" id="CHEBI:59789"/>
    </ligand>
</feature>
<organism evidence="14 15">
    <name type="scientific">Acidihalobacter aeolianus</name>
    <dbReference type="NCBI Taxonomy" id="2792603"/>
    <lineage>
        <taxon>Bacteria</taxon>
        <taxon>Pseudomonadati</taxon>
        <taxon>Pseudomonadota</taxon>
        <taxon>Gammaproteobacteria</taxon>
        <taxon>Chromatiales</taxon>
        <taxon>Ectothiorhodospiraceae</taxon>
        <taxon>Acidihalobacter</taxon>
    </lineage>
</organism>
<evidence type="ECO:0000256" key="3">
    <source>
        <dbReference type="ARBA" id="ARBA00022679"/>
    </source>
</evidence>
<dbReference type="PANTHER" id="PTHR10920">
    <property type="entry name" value="RIBOSOMAL RNA METHYLTRANSFERASE"/>
    <property type="match status" value="1"/>
</dbReference>
<comment type="subcellular location">
    <subcellularLocation>
        <location evidence="11">Cytoplasm</location>
    </subcellularLocation>
</comment>
<dbReference type="AlphaFoldDB" id="A0A1D8K8Q1"/>
<keyword evidence="3 11" id="KW-0808">Transferase</keyword>
<evidence type="ECO:0000256" key="2">
    <source>
        <dbReference type="ARBA" id="ARBA00022603"/>
    </source>
</evidence>
<evidence type="ECO:0000259" key="13">
    <source>
        <dbReference type="Pfam" id="PF01728"/>
    </source>
</evidence>
<dbReference type="Gene3D" id="3.40.50.150">
    <property type="entry name" value="Vaccinia Virus protein VP39"/>
    <property type="match status" value="1"/>
</dbReference>